<dbReference type="InterPro" id="IPR009039">
    <property type="entry name" value="EAR"/>
</dbReference>
<dbReference type="AlphaFoldDB" id="A0A1V1P1Y7"/>
<sequence length="78" mass="9429">MIYKWNGNQFIEFQKLQTNNATDWEYYNIDGEIYLIIANFRDNTSYSINSNIYKWDGNSLIFIRIFKQMLDMVVKSLL</sequence>
<evidence type="ECO:0000313" key="4">
    <source>
        <dbReference type="Proteomes" id="UP000189670"/>
    </source>
</evidence>
<dbReference type="EMBL" id="ATBP01000803">
    <property type="protein sequence ID" value="ETR68892.1"/>
    <property type="molecule type" value="Genomic_DNA"/>
</dbReference>
<comment type="caution">
    <text evidence="3">The sequence shown here is derived from an EMBL/GenBank/DDBJ whole genome shotgun (WGS) entry which is preliminary data.</text>
</comment>
<dbReference type="PANTHER" id="PTHR15261:SF4">
    <property type="entry name" value="THROMBOSPONDIN-TYPE LAMININ G DOMAIN AND EAR REPEAT-CONTAINING PROTEIN"/>
    <property type="match status" value="1"/>
</dbReference>
<name>A0A1V1P1Y7_9BACT</name>
<protein>
    <submittedName>
        <fullName evidence="3">Uncharacterized protein</fullName>
    </submittedName>
</protein>
<evidence type="ECO:0000313" key="3">
    <source>
        <dbReference type="EMBL" id="ETR68892.1"/>
    </source>
</evidence>
<organism evidence="3 4">
    <name type="scientific">Candidatus Magnetoglobus multicellularis str. Araruama</name>
    <dbReference type="NCBI Taxonomy" id="890399"/>
    <lineage>
        <taxon>Bacteria</taxon>
        <taxon>Pseudomonadati</taxon>
        <taxon>Thermodesulfobacteriota</taxon>
        <taxon>Desulfobacteria</taxon>
        <taxon>Desulfobacterales</taxon>
        <taxon>Desulfobacteraceae</taxon>
        <taxon>Candidatus Magnetoglobus</taxon>
    </lineage>
</organism>
<dbReference type="GO" id="GO:0007165">
    <property type="term" value="P:signal transduction"/>
    <property type="evidence" value="ECO:0007669"/>
    <property type="project" value="TreeGrafter"/>
</dbReference>
<keyword evidence="2" id="KW-0677">Repeat</keyword>
<gene>
    <name evidence="3" type="ORF">OMM_10074</name>
</gene>
<reference evidence="4" key="1">
    <citation type="submission" date="2012-11" db="EMBL/GenBank/DDBJ databases">
        <authorList>
            <person name="Lucero-Rivera Y.E."/>
            <person name="Tovar-Ramirez D."/>
        </authorList>
    </citation>
    <scope>NUCLEOTIDE SEQUENCE [LARGE SCALE GENOMIC DNA]</scope>
    <source>
        <strain evidence="4">Araruama</strain>
    </source>
</reference>
<dbReference type="PANTHER" id="PTHR15261">
    <property type="entry name" value="THROMBOSPONDIN-TYPE LAMININ G DOMAIN AND EAR REPEAT-CONTAINING"/>
    <property type="match status" value="1"/>
</dbReference>
<keyword evidence="1" id="KW-0732">Signal</keyword>
<evidence type="ECO:0000256" key="2">
    <source>
        <dbReference type="ARBA" id="ARBA00022737"/>
    </source>
</evidence>
<dbReference type="Proteomes" id="UP000189670">
    <property type="component" value="Unassembled WGS sequence"/>
</dbReference>
<dbReference type="InterPro" id="IPR005492">
    <property type="entry name" value="EPTP"/>
</dbReference>
<dbReference type="Pfam" id="PF03736">
    <property type="entry name" value="EPTP"/>
    <property type="match status" value="1"/>
</dbReference>
<dbReference type="PROSITE" id="PS50912">
    <property type="entry name" value="EAR"/>
    <property type="match status" value="1"/>
</dbReference>
<accession>A0A1V1P1Y7</accession>
<proteinExistence type="predicted"/>
<evidence type="ECO:0000256" key="1">
    <source>
        <dbReference type="ARBA" id="ARBA00022729"/>
    </source>
</evidence>